<organism evidence="2 3">
    <name type="scientific">Rhizopus delemar</name>
    <dbReference type="NCBI Taxonomy" id="936053"/>
    <lineage>
        <taxon>Eukaryota</taxon>
        <taxon>Fungi</taxon>
        <taxon>Fungi incertae sedis</taxon>
        <taxon>Mucoromycota</taxon>
        <taxon>Mucoromycotina</taxon>
        <taxon>Mucoromycetes</taxon>
        <taxon>Mucorales</taxon>
        <taxon>Mucorineae</taxon>
        <taxon>Rhizopodaceae</taxon>
        <taxon>Rhizopus</taxon>
    </lineage>
</organism>
<reference evidence="2 3" key="1">
    <citation type="journal article" date="2020" name="Microb. Genom.">
        <title>Genetic diversity of clinical and environmental Mucorales isolates obtained from an investigation of mucormycosis cases among solid organ transplant recipients.</title>
        <authorList>
            <person name="Nguyen M.H."/>
            <person name="Kaul D."/>
            <person name="Muto C."/>
            <person name="Cheng S.J."/>
            <person name="Richter R.A."/>
            <person name="Bruno V.M."/>
            <person name="Liu G."/>
            <person name="Beyhan S."/>
            <person name="Sundermann A.J."/>
            <person name="Mounaud S."/>
            <person name="Pasculle A.W."/>
            <person name="Nierman W.C."/>
            <person name="Driscoll E."/>
            <person name="Cumbie R."/>
            <person name="Clancy C.J."/>
            <person name="Dupont C.L."/>
        </authorList>
    </citation>
    <scope>NUCLEOTIDE SEQUENCE [LARGE SCALE GENOMIC DNA]</scope>
    <source>
        <strain evidence="2 3">GL24</strain>
    </source>
</reference>
<evidence type="ECO:0000313" key="2">
    <source>
        <dbReference type="EMBL" id="KAG1529541.1"/>
    </source>
</evidence>
<sequence length="74" mass="7657">MRLQAALRVTSLKVPEASVTTKTSKPSSRADKAGNATHTSVTTPAMSSCFLPVALTALTKSSLSQALMLPGRAI</sequence>
<dbReference type="AlphaFoldDB" id="A0A9P6XNT5"/>
<feature type="compositionally biased region" description="Polar residues" evidence="1">
    <location>
        <begin position="18"/>
        <end position="27"/>
    </location>
</feature>
<dbReference type="EMBL" id="JAANIU010014812">
    <property type="protein sequence ID" value="KAG1529541.1"/>
    <property type="molecule type" value="Genomic_DNA"/>
</dbReference>
<protein>
    <submittedName>
        <fullName evidence="2">Uncharacterized protein</fullName>
    </submittedName>
</protein>
<proteinExistence type="predicted"/>
<name>A0A9P6XNT5_9FUNG</name>
<feature type="region of interest" description="Disordered" evidence="1">
    <location>
        <begin position="15"/>
        <end position="41"/>
    </location>
</feature>
<keyword evidence="3" id="KW-1185">Reference proteome</keyword>
<dbReference type="Proteomes" id="UP000740926">
    <property type="component" value="Unassembled WGS sequence"/>
</dbReference>
<evidence type="ECO:0000313" key="3">
    <source>
        <dbReference type="Proteomes" id="UP000740926"/>
    </source>
</evidence>
<gene>
    <name evidence="2" type="ORF">G6F50_017929</name>
</gene>
<evidence type="ECO:0000256" key="1">
    <source>
        <dbReference type="SAM" id="MobiDB-lite"/>
    </source>
</evidence>
<comment type="caution">
    <text evidence="2">The sequence shown here is derived from an EMBL/GenBank/DDBJ whole genome shotgun (WGS) entry which is preliminary data.</text>
</comment>
<accession>A0A9P6XNT5</accession>